<keyword evidence="2" id="KW-1185">Reference proteome</keyword>
<dbReference type="AlphaFoldDB" id="A0A1R1YJG4"/>
<name>A0A1R1YJG4_9FUNG</name>
<dbReference type="Proteomes" id="UP000187429">
    <property type="component" value="Unassembled WGS sequence"/>
</dbReference>
<evidence type="ECO:0000313" key="1">
    <source>
        <dbReference type="EMBL" id="OMJ27059.1"/>
    </source>
</evidence>
<comment type="caution">
    <text evidence="1">The sequence shown here is derived from an EMBL/GenBank/DDBJ whole genome shotgun (WGS) entry which is preliminary data.</text>
</comment>
<gene>
    <name evidence="1" type="ORF">AYI69_g3516</name>
</gene>
<organism evidence="1 2">
    <name type="scientific">Smittium culicis</name>
    <dbReference type="NCBI Taxonomy" id="133412"/>
    <lineage>
        <taxon>Eukaryota</taxon>
        <taxon>Fungi</taxon>
        <taxon>Fungi incertae sedis</taxon>
        <taxon>Zoopagomycota</taxon>
        <taxon>Kickxellomycotina</taxon>
        <taxon>Harpellomycetes</taxon>
        <taxon>Harpellales</taxon>
        <taxon>Legeriomycetaceae</taxon>
        <taxon>Smittium</taxon>
    </lineage>
</organism>
<dbReference type="EMBL" id="LSSM01001202">
    <property type="protein sequence ID" value="OMJ27059.1"/>
    <property type="molecule type" value="Genomic_DNA"/>
</dbReference>
<sequence>MLLRYSDIIGYIQGVLASIWTHSKTINRQAMLASVSNLVPKAEQYTFDRRRAEPRYSRGAKFDYCSSQRKTSGPTNRKAL</sequence>
<proteinExistence type="predicted"/>
<accession>A0A1R1YJG4</accession>
<protein>
    <submittedName>
        <fullName evidence="1">Uncharacterized protein</fullName>
    </submittedName>
</protein>
<reference evidence="2" key="1">
    <citation type="submission" date="2017-01" db="EMBL/GenBank/DDBJ databases">
        <authorList>
            <person name="Wang Y."/>
            <person name="White M."/>
            <person name="Kvist S."/>
            <person name="Moncalvo J.-M."/>
        </authorList>
    </citation>
    <scope>NUCLEOTIDE SEQUENCE [LARGE SCALE GENOMIC DNA]</scope>
    <source>
        <strain evidence="2">ID-206-W2</strain>
    </source>
</reference>
<evidence type="ECO:0000313" key="2">
    <source>
        <dbReference type="Proteomes" id="UP000187429"/>
    </source>
</evidence>